<dbReference type="InterPro" id="IPR002401">
    <property type="entry name" value="Cyt_P450_E_grp-I"/>
</dbReference>
<evidence type="ECO:0000256" key="9">
    <source>
        <dbReference type="PIRSR" id="PIRSR602401-1"/>
    </source>
</evidence>
<keyword evidence="6 10" id="KW-0560">Oxidoreductase</keyword>
<evidence type="ECO:0000256" key="2">
    <source>
        <dbReference type="ARBA" id="ARBA00003690"/>
    </source>
</evidence>
<keyword evidence="5 9" id="KW-0479">Metal-binding</keyword>
<accession>A0A194QUS9</accession>
<name>A0A194QUS9_PAPMA</name>
<dbReference type="Gene3D" id="1.10.630.10">
    <property type="entry name" value="Cytochrome P450"/>
    <property type="match status" value="1"/>
</dbReference>
<dbReference type="InterPro" id="IPR001128">
    <property type="entry name" value="Cyt_P450"/>
</dbReference>
<dbReference type="Proteomes" id="UP000053240">
    <property type="component" value="Unassembled WGS sequence"/>
</dbReference>
<gene>
    <name evidence="11" type="ORF">RR48_06223</name>
</gene>
<dbReference type="Pfam" id="PF00067">
    <property type="entry name" value="p450"/>
    <property type="match status" value="1"/>
</dbReference>
<evidence type="ECO:0000256" key="5">
    <source>
        <dbReference type="ARBA" id="ARBA00022723"/>
    </source>
</evidence>
<dbReference type="CDD" id="cd20628">
    <property type="entry name" value="CYP4"/>
    <property type="match status" value="1"/>
</dbReference>
<evidence type="ECO:0000256" key="8">
    <source>
        <dbReference type="ARBA" id="ARBA00023033"/>
    </source>
</evidence>
<evidence type="ECO:0000256" key="7">
    <source>
        <dbReference type="ARBA" id="ARBA00023004"/>
    </source>
</evidence>
<feature type="binding site" description="axial binding residue" evidence="9">
    <location>
        <position position="457"/>
    </location>
    <ligand>
        <name>heme</name>
        <dbReference type="ChEBI" id="CHEBI:30413"/>
    </ligand>
    <ligandPart>
        <name>Fe</name>
        <dbReference type="ChEBI" id="CHEBI:18248"/>
    </ligandPart>
</feature>
<evidence type="ECO:0000256" key="1">
    <source>
        <dbReference type="ARBA" id="ARBA00001971"/>
    </source>
</evidence>
<dbReference type="InParanoid" id="A0A194QUS9"/>
<evidence type="ECO:0000256" key="10">
    <source>
        <dbReference type="RuleBase" id="RU000461"/>
    </source>
</evidence>
<protein>
    <submittedName>
        <fullName evidence="11">Cytochrome P450 4C1</fullName>
    </submittedName>
</protein>
<dbReference type="GO" id="GO:0016705">
    <property type="term" value="F:oxidoreductase activity, acting on paired donors, with incorporation or reduction of molecular oxygen"/>
    <property type="evidence" value="ECO:0007669"/>
    <property type="project" value="InterPro"/>
</dbReference>
<sequence length="511" mass="59833">MLKWKAGVRIFLRSNHFDPETEDENIICQALLVYYKFDKNDDFDKIPGPKGLFLLHNTLDFLEGPVFAFYYFRQLTQKYKQLFKLQIGNKKVVAIYNPEDAETILSDMKYITKGYPYKFIKPWMAEGLAISTGEKWAFRRKLLTPAFYFNILKIYKIILEENSRKLVENLQCEVGKSKTDVEHYLQNFTLNSICETAMGIKLDEESKDFAKAYKQGVFDLSNIAIVRTLKLWMHSDFIFSLTELGRKQKKTLLMMNQFRDRVIDMRRKTFKEDDIIIKDEDITFKGKKRLAMLDLLLQAEKQGAIDADGIKEEVDTFMFGGHDTSATALQYALMIFANNFDAQERIIQEYNEFFPSLDQSISLNDLAKLKYLDCCVKECLRLYPSVPVILRNIKQSVKLKDNVMPAGTQCLILIYDLHRREDQFPNPDKFQPERFITDRPTWHPYAYVPFSAGPRNCIGQKFALIEMKLAILAILRRYRLLPVTKPKDIVFTSDLMLRSTKPVYVKFEERI</sequence>
<dbReference type="EMBL" id="KQ461150">
    <property type="protein sequence ID" value="KPJ08735.1"/>
    <property type="molecule type" value="Genomic_DNA"/>
</dbReference>
<evidence type="ECO:0000256" key="6">
    <source>
        <dbReference type="ARBA" id="ARBA00023002"/>
    </source>
</evidence>
<dbReference type="PANTHER" id="PTHR24291">
    <property type="entry name" value="CYTOCHROME P450 FAMILY 4"/>
    <property type="match status" value="1"/>
</dbReference>
<dbReference type="AlphaFoldDB" id="A0A194QUS9"/>
<dbReference type="PROSITE" id="PS00086">
    <property type="entry name" value="CYTOCHROME_P450"/>
    <property type="match status" value="1"/>
</dbReference>
<dbReference type="GO" id="GO:0004497">
    <property type="term" value="F:monooxygenase activity"/>
    <property type="evidence" value="ECO:0007669"/>
    <property type="project" value="UniProtKB-KW"/>
</dbReference>
<comment type="function">
    <text evidence="2">May be involved in the metabolism of insect hormones and in the breakdown of synthetic insecticides.</text>
</comment>
<dbReference type="GO" id="GO:0005506">
    <property type="term" value="F:iron ion binding"/>
    <property type="evidence" value="ECO:0007669"/>
    <property type="project" value="InterPro"/>
</dbReference>
<dbReference type="InterPro" id="IPR036396">
    <property type="entry name" value="Cyt_P450_sf"/>
</dbReference>
<proteinExistence type="inferred from homology"/>
<dbReference type="PRINTS" id="PR00385">
    <property type="entry name" value="P450"/>
</dbReference>
<keyword evidence="4 9" id="KW-0349">Heme</keyword>
<keyword evidence="7 9" id="KW-0408">Iron</keyword>
<comment type="cofactor">
    <cofactor evidence="1 9">
        <name>heme</name>
        <dbReference type="ChEBI" id="CHEBI:30413"/>
    </cofactor>
</comment>
<comment type="similarity">
    <text evidence="3 10">Belongs to the cytochrome P450 family.</text>
</comment>
<dbReference type="InterPro" id="IPR050196">
    <property type="entry name" value="Cytochrome_P450_Monoox"/>
</dbReference>
<evidence type="ECO:0000313" key="12">
    <source>
        <dbReference type="Proteomes" id="UP000053240"/>
    </source>
</evidence>
<dbReference type="FunCoup" id="A0A194QUS9">
    <property type="interactions" value="6"/>
</dbReference>
<evidence type="ECO:0000313" key="11">
    <source>
        <dbReference type="EMBL" id="KPJ08735.1"/>
    </source>
</evidence>
<keyword evidence="8 10" id="KW-0503">Monooxygenase</keyword>
<dbReference type="GO" id="GO:0020037">
    <property type="term" value="F:heme binding"/>
    <property type="evidence" value="ECO:0007669"/>
    <property type="project" value="InterPro"/>
</dbReference>
<dbReference type="SUPFAM" id="SSF48264">
    <property type="entry name" value="Cytochrome P450"/>
    <property type="match status" value="1"/>
</dbReference>
<organism evidence="11 12">
    <name type="scientific">Papilio machaon</name>
    <name type="common">Old World swallowtail butterfly</name>
    <dbReference type="NCBI Taxonomy" id="76193"/>
    <lineage>
        <taxon>Eukaryota</taxon>
        <taxon>Metazoa</taxon>
        <taxon>Ecdysozoa</taxon>
        <taxon>Arthropoda</taxon>
        <taxon>Hexapoda</taxon>
        <taxon>Insecta</taxon>
        <taxon>Pterygota</taxon>
        <taxon>Neoptera</taxon>
        <taxon>Endopterygota</taxon>
        <taxon>Lepidoptera</taxon>
        <taxon>Glossata</taxon>
        <taxon>Ditrysia</taxon>
        <taxon>Papilionoidea</taxon>
        <taxon>Papilionidae</taxon>
        <taxon>Papilioninae</taxon>
        <taxon>Papilio</taxon>
    </lineage>
</organism>
<keyword evidence="12" id="KW-1185">Reference proteome</keyword>
<dbReference type="STRING" id="76193.A0A194QUS9"/>
<dbReference type="InterPro" id="IPR017972">
    <property type="entry name" value="Cyt_P450_CS"/>
</dbReference>
<evidence type="ECO:0000256" key="3">
    <source>
        <dbReference type="ARBA" id="ARBA00010617"/>
    </source>
</evidence>
<dbReference type="PRINTS" id="PR00463">
    <property type="entry name" value="EP450I"/>
</dbReference>
<dbReference type="PANTHER" id="PTHR24291:SF105">
    <property type="entry name" value="CYTOCHROME P450 4P1-RELATED"/>
    <property type="match status" value="1"/>
</dbReference>
<evidence type="ECO:0000256" key="4">
    <source>
        <dbReference type="ARBA" id="ARBA00022617"/>
    </source>
</evidence>
<reference evidence="11 12" key="1">
    <citation type="journal article" date="2015" name="Nat. Commun.">
        <title>Outbred genome sequencing and CRISPR/Cas9 gene editing in butterflies.</title>
        <authorList>
            <person name="Li X."/>
            <person name="Fan D."/>
            <person name="Zhang W."/>
            <person name="Liu G."/>
            <person name="Zhang L."/>
            <person name="Zhao L."/>
            <person name="Fang X."/>
            <person name="Chen L."/>
            <person name="Dong Y."/>
            <person name="Chen Y."/>
            <person name="Ding Y."/>
            <person name="Zhao R."/>
            <person name="Feng M."/>
            <person name="Zhu Y."/>
            <person name="Feng Y."/>
            <person name="Jiang X."/>
            <person name="Zhu D."/>
            <person name="Xiang H."/>
            <person name="Feng X."/>
            <person name="Li S."/>
            <person name="Wang J."/>
            <person name="Zhang G."/>
            <person name="Kronforst M.R."/>
            <person name="Wang W."/>
        </authorList>
    </citation>
    <scope>NUCLEOTIDE SEQUENCE [LARGE SCALE GENOMIC DNA]</scope>
    <source>
        <strain evidence="11">Ya'a_city_454_Pm</strain>
        <tissue evidence="11">Whole body</tissue>
    </source>
</reference>